<dbReference type="InterPro" id="IPR045584">
    <property type="entry name" value="Pilin-like"/>
</dbReference>
<dbReference type="EMBL" id="MFIA01000030">
    <property type="protein sequence ID" value="OGF82086.1"/>
    <property type="molecule type" value="Genomic_DNA"/>
</dbReference>
<reference evidence="1 2" key="1">
    <citation type="journal article" date="2016" name="Nat. Commun.">
        <title>Thousands of microbial genomes shed light on interconnected biogeochemical processes in an aquifer system.</title>
        <authorList>
            <person name="Anantharaman K."/>
            <person name="Brown C.T."/>
            <person name="Hug L.A."/>
            <person name="Sharon I."/>
            <person name="Castelle C.J."/>
            <person name="Probst A.J."/>
            <person name="Thomas B.C."/>
            <person name="Singh A."/>
            <person name="Wilkins M.J."/>
            <person name="Karaoz U."/>
            <person name="Brodie E.L."/>
            <person name="Williams K.H."/>
            <person name="Hubbard S.S."/>
            <person name="Banfield J.F."/>
        </authorList>
    </citation>
    <scope>NUCLEOTIDE SEQUENCE [LARGE SCALE GENOMIC DNA]</scope>
</reference>
<evidence type="ECO:0008006" key="3">
    <source>
        <dbReference type="Google" id="ProtNLM"/>
    </source>
</evidence>
<proteinExistence type="predicted"/>
<evidence type="ECO:0000313" key="2">
    <source>
        <dbReference type="Proteomes" id="UP000178046"/>
    </source>
</evidence>
<organism evidence="1 2">
    <name type="scientific">Candidatus Giovannonibacteria bacterium RIFCSPLOWO2_01_FULL_44_16</name>
    <dbReference type="NCBI Taxonomy" id="1798348"/>
    <lineage>
        <taxon>Bacteria</taxon>
        <taxon>Candidatus Giovannoniibacteriota</taxon>
    </lineage>
</organism>
<protein>
    <recommendedName>
        <fullName evidence="3">General secretion pathway GspH domain-containing protein</fullName>
    </recommendedName>
</protein>
<accession>A0A1F5X2G2</accession>
<comment type="caution">
    <text evidence="1">The sequence shown here is derived from an EMBL/GenBank/DDBJ whole genome shotgun (WGS) entry which is preliminary data.</text>
</comment>
<dbReference type="SUPFAM" id="SSF54523">
    <property type="entry name" value="Pili subunits"/>
    <property type="match status" value="1"/>
</dbReference>
<sequence length="141" mass="15250">MVEILVVIAILTALAVMGVIVGLDTYSRQSFNSELNDAVALLQRARSQSINNIGGTPHGVCFDPTKCPDENILFKGADFATRDANFDIKIEKSPAVGYSNSEVVFEQLSGRALACAMPCTVSMSGIRDVNITINYEGRIDY</sequence>
<dbReference type="AlphaFoldDB" id="A0A1F5X2G2"/>
<evidence type="ECO:0000313" key="1">
    <source>
        <dbReference type="EMBL" id="OGF82086.1"/>
    </source>
</evidence>
<dbReference type="Proteomes" id="UP000178046">
    <property type="component" value="Unassembled WGS sequence"/>
</dbReference>
<gene>
    <name evidence="1" type="ORF">A2924_01980</name>
</gene>
<name>A0A1F5X2G2_9BACT</name>